<dbReference type="CDD" id="cd18617">
    <property type="entry name" value="GH43_XynB-like"/>
    <property type="match status" value="1"/>
</dbReference>
<dbReference type="Gene3D" id="2.115.10.20">
    <property type="entry name" value="Glycosyl hydrolase domain, family 43"/>
    <property type="match status" value="1"/>
</dbReference>
<name>A0A919BRT4_STRFL</name>
<dbReference type="GO" id="GO:0005975">
    <property type="term" value="P:carbohydrate metabolic process"/>
    <property type="evidence" value="ECO:0007669"/>
    <property type="project" value="InterPro"/>
</dbReference>
<evidence type="ECO:0000256" key="1">
    <source>
        <dbReference type="ARBA" id="ARBA00009865"/>
    </source>
</evidence>
<dbReference type="RefSeq" id="WP_190042734.1">
    <property type="nucleotide sequence ID" value="NZ_BNBE01000002.1"/>
</dbReference>
<evidence type="ECO:0000256" key="5">
    <source>
        <dbReference type="PIRSR" id="PIRSR606710-2"/>
    </source>
</evidence>
<evidence type="ECO:0000256" key="2">
    <source>
        <dbReference type="ARBA" id="ARBA00022801"/>
    </source>
</evidence>
<feature type="site" description="Important for catalytic activity, responsible for pKa modulation of the active site Glu and correct orientation of both the proton donor and substrate" evidence="5">
    <location>
        <position position="130"/>
    </location>
</feature>
<dbReference type="InterPro" id="IPR041542">
    <property type="entry name" value="GH43_C2"/>
</dbReference>
<evidence type="ECO:0000256" key="6">
    <source>
        <dbReference type="RuleBase" id="RU361187"/>
    </source>
</evidence>
<reference evidence="8" key="1">
    <citation type="journal article" date="2014" name="Int. J. Syst. Evol. Microbiol.">
        <title>Complete genome sequence of Corynebacterium casei LMG S-19264T (=DSM 44701T), isolated from a smear-ripened cheese.</title>
        <authorList>
            <consortium name="US DOE Joint Genome Institute (JGI-PGF)"/>
            <person name="Walter F."/>
            <person name="Albersmeier A."/>
            <person name="Kalinowski J."/>
            <person name="Ruckert C."/>
        </authorList>
    </citation>
    <scope>NUCLEOTIDE SEQUENCE</scope>
    <source>
        <strain evidence="8">JCM 4122</strain>
    </source>
</reference>
<evidence type="ECO:0000259" key="7">
    <source>
        <dbReference type="Pfam" id="PF17851"/>
    </source>
</evidence>
<proteinExistence type="inferred from homology"/>
<comment type="caution">
    <text evidence="8">The sequence shown here is derived from an EMBL/GenBank/DDBJ whole genome shotgun (WGS) entry which is preliminary data.</text>
</comment>
<sequence length="518" mass="55227">MSDEHAPARPAHPVLPGFHPDPSVCRVGEDYYLACSSFEYFPGVPLFHSRDLVHWTQIGSALDRPGQLRLPPDTPSSGGLYAPTLRHHDGRFWLAVTNVTPGEGNLLLTATDPAGPWSDPVRLPGVPGIDPDLAWDEDGTCWCTVAGVSQVRIDPATGRALGEPRPVWSGTPGASAPEAPHLYRIGGHWYLMIAEGGTERGHGVSIARGPAPDGPFEPCPANPILTHRGTGHPVQNTGHADLVQAPDGSWWMVLLGVRPRGGTPGWHVLGRETFLAPVTWEDGWPVVGELGPEPTGLPWPLHPVPAPAVRDDFDAPELAPAWLSLRDRPSGHVTTEERPGWLTLRARGGSLDDLDAVLLGRRQQHHSFRARTLLDPAEGSGGLAVRLDDRHHYAVEATAGGTVRVIARVGSLRTVAAELPLPPGPVVLTVRTGEPPLPGDPRTGPDSLVLGVETTDGTATELASLDGRYLSTEVAGGFTGRVVCLYAATGTVRFDWFDYAPASPAGPGVRPEPRGRRS</sequence>
<organism evidence="8 9">
    <name type="scientific">Streptomyces filamentosus</name>
    <name type="common">Streptomyces roseosporus</name>
    <dbReference type="NCBI Taxonomy" id="67294"/>
    <lineage>
        <taxon>Bacteria</taxon>
        <taxon>Bacillati</taxon>
        <taxon>Actinomycetota</taxon>
        <taxon>Actinomycetes</taxon>
        <taxon>Kitasatosporales</taxon>
        <taxon>Streptomycetaceae</taxon>
        <taxon>Streptomyces</taxon>
    </lineage>
</organism>
<dbReference type="AlphaFoldDB" id="A0A919BRT4"/>
<dbReference type="InterPro" id="IPR051795">
    <property type="entry name" value="Glycosyl_Hydrlase_43"/>
</dbReference>
<dbReference type="InterPro" id="IPR013320">
    <property type="entry name" value="ConA-like_dom_sf"/>
</dbReference>
<evidence type="ECO:0000313" key="8">
    <source>
        <dbReference type="EMBL" id="GHG08055.1"/>
    </source>
</evidence>
<dbReference type="SUPFAM" id="SSF49899">
    <property type="entry name" value="Concanavalin A-like lectins/glucanases"/>
    <property type="match status" value="1"/>
</dbReference>
<protein>
    <submittedName>
        <fullName evidence="8">Glycoside hydrolase 43 family protein</fullName>
    </submittedName>
</protein>
<evidence type="ECO:0000256" key="3">
    <source>
        <dbReference type="ARBA" id="ARBA00023295"/>
    </source>
</evidence>
<dbReference type="Proteomes" id="UP000632849">
    <property type="component" value="Unassembled WGS sequence"/>
</dbReference>
<keyword evidence="3 6" id="KW-0326">Glycosidase</keyword>
<dbReference type="EMBL" id="BNBE01000002">
    <property type="protein sequence ID" value="GHG08055.1"/>
    <property type="molecule type" value="Genomic_DNA"/>
</dbReference>
<dbReference type="InterPro" id="IPR023296">
    <property type="entry name" value="Glyco_hydro_beta-prop_sf"/>
</dbReference>
<feature type="domain" description="Beta-xylosidase C-terminal Concanavalin A-like" evidence="7">
    <location>
        <begin position="310"/>
        <end position="499"/>
    </location>
</feature>
<evidence type="ECO:0000313" key="9">
    <source>
        <dbReference type="Proteomes" id="UP000632849"/>
    </source>
</evidence>
<dbReference type="Pfam" id="PF04616">
    <property type="entry name" value="Glyco_hydro_43"/>
    <property type="match status" value="1"/>
</dbReference>
<accession>A0A919BRT4</accession>
<dbReference type="GO" id="GO:0004553">
    <property type="term" value="F:hydrolase activity, hydrolyzing O-glycosyl compounds"/>
    <property type="evidence" value="ECO:0007669"/>
    <property type="project" value="InterPro"/>
</dbReference>
<dbReference type="Gene3D" id="2.60.120.200">
    <property type="match status" value="1"/>
</dbReference>
<evidence type="ECO:0000256" key="4">
    <source>
        <dbReference type="PIRSR" id="PIRSR606710-1"/>
    </source>
</evidence>
<dbReference type="PANTHER" id="PTHR42812">
    <property type="entry name" value="BETA-XYLOSIDASE"/>
    <property type="match status" value="1"/>
</dbReference>
<keyword evidence="2 6" id="KW-0378">Hydrolase</keyword>
<reference evidence="8" key="2">
    <citation type="submission" date="2020-09" db="EMBL/GenBank/DDBJ databases">
        <authorList>
            <person name="Sun Q."/>
            <person name="Ohkuma M."/>
        </authorList>
    </citation>
    <scope>NUCLEOTIDE SEQUENCE</scope>
    <source>
        <strain evidence="8">JCM 4122</strain>
    </source>
</reference>
<dbReference type="Pfam" id="PF17851">
    <property type="entry name" value="GH43_C2"/>
    <property type="match status" value="1"/>
</dbReference>
<dbReference type="SUPFAM" id="SSF75005">
    <property type="entry name" value="Arabinanase/levansucrase/invertase"/>
    <property type="match status" value="1"/>
</dbReference>
<feature type="active site" description="Proton acceptor" evidence="4">
    <location>
        <position position="21"/>
    </location>
</feature>
<gene>
    <name evidence="8" type="ORF">GCM10017667_44840</name>
</gene>
<keyword evidence="9" id="KW-1185">Reference proteome</keyword>
<dbReference type="InterPro" id="IPR006710">
    <property type="entry name" value="Glyco_hydro_43"/>
</dbReference>
<comment type="similarity">
    <text evidence="1 6">Belongs to the glycosyl hydrolase 43 family.</text>
</comment>
<feature type="active site" description="Proton donor" evidence="4">
    <location>
        <position position="178"/>
    </location>
</feature>
<dbReference type="PANTHER" id="PTHR42812:SF12">
    <property type="entry name" value="BETA-XYLOSIDASE-RELATED"/>
    <property type="match status" value="1"/>
</dbReference>